<evidence type="ECO:0000313" key="4">
    <source>
        <dbReference type="EMBL" id="KAA8645901.1"/>
    </source>
</evidence>
<reference evidence="4 5" key="1">
    <citation type="submission" date="2019-08" db="EMBL/GenBank/DDBJ databases">
        <title>The genome sequence of a newly discovered highly antifungal drug resistant Aspergillus species, Aspergillus tanneri NIH 1004.</title>
        <authorList>
            <person name="Mounaud S."/>
            <person name="Singh I."/>
            <person name="Joardar V."/>
            <person name="Pakala S."/>
            <person name="Pakala S."/>
            <person name="Venepally P."/>
            <person name="Chung J.K."/>
            <person name="Losada L."/>
            <person name="Nierman W.C."/>
        </authorList>
    </citation>
    <scope>NUCLEOTIDE SEQUENCE [LARGE SCALE GENOMIC DNA]</scope>
    <source>
        <strain evidence="4 5">NIH1004</strain>
    </source>
</reference>
<feature type="region of interest" description="Disordered" evidence="2">
    <location>
        <begin position="250"/>
        <end position="336"/>
    </location>
</feature>
<feature type="compositionally biased region" description="Polar residues" evidence="2">
    <location>
        <begin position="294"/>
        <end position="305"/>
    </location>
</feature>
<dbReference type="GO" id="GO:0035091">
    <property type="term" value="F:phosphatidylinositol binding"/>
    <property type="evidence" value="ECO:0007669"/>
    <property type="project" value="InterPro"/>
</dbReference>
<dbReference type="PROSITE" id="PS50195">
    <property type="entry name" value="PX"/>
    <property type="match status" value="1"/>
</dbReference>
<dbReference type="Gene3D" id="3.30.1520.10">
    <property type="entry name" value="Phox-like domain"/>
    <property type="match status" value="1"/>
</dbReference>
<dbReference type="OrthoDB" id="2117459at2759"/>
<accession>A0A5M9MG13</accession>
<feature type="region of interest" description="Disordered" evidence="2">
    <location>
        <begin position="944"/>
        <end position="1101"/>
    </location>
</feature>
<dbReference type="InterPro" id="IPR024555">
    <property type="entry name" value="PX-associated"/>
</dbReference>
<dbReference type="SMART" id="SM00312">
    <property type="entry name" value="PX"/>
    <property type="match status" value="1"/>
</dbReference>
<feature type="region of interest" description="Disordered" evidence="2">
    <location>
        <begin position="1"/>
        <end position="29"/>
    </location>
</feature>
<feature type="compositionally biased region" description="Polar residues" evidence="2">
    <location>
        <begin position="1071"/>
        <end position="1086"/>
    </location>
</feature>
<name>A0A5M9MG13_9EURO</name>
<feature type="compositionally biased region" description="Basic and acidic residues" evidence="2">
    <location>
        <begin position="1039"/>
        <end position="1048"/>
    </location>
</feature>
<dbReference type="InterPro" id="IPR036871">
    <property type="entry name" value="PX_dom_sf"/>
</dbReference>
<evidence type="ECO:0000259" key="3">
    <source>
        <dbReference type="PROSITE" id="PS50195"/>
    </source>
</evidence>
<comment type="caution">
    <text evidence="4">The sequence shown here is derived from an EMBL/GenBank/DDBJ whole genome shotgun (WGS) entry which is preliminary data.</text>
</comment>
<dbReference type="Pfam" id="PF12825">
    <property type="entry name" value="DUF3818"/>
    <property type="match status" value="1"/>
</dbReference>
<proteinExistence type="predicted"/>
<dbReference type="InterPro" id="IPR024554">
    <property type="entry name" value="LEC1-like_C"/>
</dbReference>
<sequence>MLSDMPSQESAGGLSVGHPSESQNPIQPGQILTGKQEHYLKRELIARQVHGEIAELNSPTALRRFGAPFKSEFGEVAPVDSELPILRHIFVHHVRNFPFLDQAREKEFWQDKLQVFLESFANKNVSSSEDRLEETKRRKLARKCEKLVELMMVSGIPTASGYEERIQFSEMEVVDRGANETGLLVNMPEGNAINGWDVNVAAVRIASVRRTVRYHQHAEFILRVRRQGKSDVYVARRYGEFSKLRKRLQTEFPGKSLPPLPRKNKSSTTSSFFSSGDDDASSVSSVSTQSTSTPEEGQNSRNLTPGSYLHRSVSRSSMRSALGKSPKSPRESGEALRETVLYREEQRVSLRAFLRTLLQNKRAAESKALEEFLTGQPIAVNEEEMIDMQRRKEADAIRIEEQKRFYEIARQRAAELDVYMENFRRDIVESNGLTKLFAEIREKPTVEDLSPQYQKFAEWLRIEVAATLYHLFLAEDNSPELFAQAKRIHSLVPYTLMKNVIRIANPAAVMTGVLDLFLAQPFGSRSLLQRIFSMTLNDGIKAFQKSIDALAAKVDDPVLCQKLKAFTGADETIKNEIRSEAATEDVDLIVAILRSELLDPEITTEQVGKVFNAYVAWNFAVDHDDQEMREGAQWFAHLKQLLKLYTRQRDKAMMLSIVEEPVTLQLFRDLFTIFYEPLVRVYKSANVYNSITDFAQFADDAIAVIEKCQRQDVSADPNQTVQAFIDLCERHQGSFYKFVHEVHLHDNGLFGSLMAWIEEILEFLRHGPQGGRLDMNALLHGAKDVGQIDKDKALEEINALVKWHEDRKRWHLNKTRQKMAAEGTGNEAFPGGPTLRGSDFGLDEGDLEDLAISDEESESSSDLDEVEDIDPIGAERRRRVKRQDQLRRTAGEPVKPESQEILKLSDSFSVMLRQVLAECQRPPQDQCRFFLWASDAEAREKLTVLSNSRSESGAEPQTPSKPVHLENGGLVTPQTDRSVRTAPATGSAFQTPSKNAKARMMAEDTDEFEWDDSITEASVNLLDPPRQPDFGSAMGSRSRSFDESESSPRKTPRTNSLTSPGKRNLSDMHSESSLTPTSVFSSQKNSWHMPPPSAELSLTPTPSKYRNALLGDAREESSELALQVIKILESHNSVVSRRAQEEVTELLNKFDLKTKGIVRGRDISRMAIKKKDEEIRKLQERIANLESQR</sequence>
<dbReference type="AlphaFoldDB" id="A0A5M9MG13"/>
<dbReference type="RefSeq" id="XP_033425262.1">
    <property type="nucleotide sequence ID" value="XM_033571947.1"/>
</dbReference>
<feature type="compositionally biased region" description="Basic and acidic residues" evidence="2">
    <location>
        <begin position="882"/>
        <end position="898"/>
    </location>
</feature>
<dbReference type="EMBL" id="QUQM01000007">
    <property type="protein sequence ID" value="KAA8645901.1"/>
    <property type="molecule type" value="Genomic_DNA"/>
</dbReference>
<evidence type="ECO:0000256" key="2">
    <source>
        <dbReference type="SAM" id="MobiDB-lite"/>
    </source>
</evidence>
<organism evidence="4 5">
    <name type="scientific">Aspergillus tanneri</name>
    <dbReference type="NCBI Taxonomy" id="1220188"/>
    <lineage>
        <taxon>Eukaryota</taxon>
        <taxon>Fungi</taxon>
        <taxon>Dikarya</taxon>
        <taxon>Ascomycota</taxon>
        <taxon>Pezizomycotina</taxon>
        <taxon>Eurotiomycetes</taxon>
        <taxon>Eurotiomycetidae</taxon>
        <taxon>Eurotiales</taxon>
        <taxon>Aspergillaceae</taxon>
        <taxon>Aspergillus</taxon>
        <taxon>Aspergillus subgen. Circumdati</taxon>
    </lineage>
</organism>
<feature type="compositionally biased region" description="Acidic residues" evidence="2">
    <location>
        <begin position="1003"/>
        <end position="1014"/>
    </location>
</feature>
<evidence type="ECO:0000256" key="1">
    <source>
        <dbReference type="SAM" id="Coils"/>
    </source>
</evidence>
<evidence type="ECO:0000313" key="5">
    <source>
        <dbReference type="Proteomes" id="UP000324241"/>
    </source>
</evidence>
<dbReference type="Pfam" id="PF12828">
    <property type="entry name" value="PXB"/>
    <property type="match status" value="1"/>
</dbReference>
<feature type="coiled-coil region" evidence="1">
    <location>
        <begin position="1161"/>
        <end position="1188"/>
    </location>
</feature>
<feature type="compositionally biased region" description="Polar residues" evidence="2">
    <location>
        <begin position="944"/>
        <end position="960"/>
    </location>
</feature>
<feature type="compositionally biased region" description="Acidic residues" evidence="2">
    <location>
        <begin position="853"/>
        <end position="870"/>
    </location>
</feature>
<keyword evidence="1" id="KW-0175">Coiled coil</keyword>
<feature type="compositionally biased region" description="Low complexity" evidence="2">
    <location>
        <begin position="266"/>
        <end position="293"/>
    </location>
</feature>
<dbReference type="InterPro" id="IPR001683">
    <property type="entry name" value="PX_dom"/>
</dbReference>
<gene>
    <name evidence="4" type="ORF">ATNIH1004_007322</name>
</gene>
<dbReference type="Pfam" id="PF00787">
    <property type="entry name" value="PX"/>
    <property type="match status" value="1"/>
</dbReference>
<dbReference type="CDD" id="cd06869">
    <property type="entry name" value="PX_UP2_fungi"/>
    <property type="match status" value="1"/>
</dbReference>
<feature type="domain" description="PX" evidence="3">
    <location>
        <begin position="198"/>
        <end position="380"/>
    </location>
</feature>
<dbReference type="VEuPathDB" id="FungiDB:EYZ11_003600"/>
<protein>
    <recommendedName>
        <fullName evidence="3">PX domain-containing protein</fullName>
    </recommendedName>
</protein>
<feature type="compositionally biased region" description="Polar residues" evidence="2">
    <location>
        <begin position="1"/>
        <end position="10"/>
    </location>
</feature>
<feature type="region of interest" description="Disordered" evidence="2">
    <location>
        <begin position="853"/>
        <end position="898"/>
    </location>
</feature>
<dbReference type="GeneID" id="54330024"/>
<feature type="region of interest" description="Disordered" evidence="2">
    <location>
        <begin position="817"/>
        <end position="840"/>
    </location>
</feature>
<dbReference type="SUPFAM" id="SSF64268">
    <property type="entry name" value="PX domain"/>
    <property type="match status" value="1"/>
</dbReference>
<dbReference type="Proteomes" id="UP000324241">
    <property type="component" value="Unassembled WGS sequence"/>
</dbReference>
<dbReference type="InterPro" id="IPR047168">
    <property type="entry name" value="LEC1-like"/>
</dbReference>
<dbReference type="PANTHER" id="PTHR47185:SF1">
    <property type="entry name" value="PX DOMAIN-CONTAINING PROTEIN YPR097W"/>
    <property type="match status" value="1"/>
</dbReference>
<dbReference type="PANTHER" id="PTHR47185">
    <property type="entry name" value="PX DOMAIN-CONTAINING PROTEIN YPR097W"/>
    <property type="match status" value="1"/>
</dbReference>